<dbReference type="PROSITE" id="PS00061">
    <property type="entry name" value="ADH_SHORT"/>
    <property type="match status" value="1"/>
</dbReference>
<dbReference type="InterPro" id="IPR020904">
    <property type="entry name" value="Sc_DH/Rdtase_CS"/>
</dbReference>
<evidence type="ECO:0000256" key="3">
    <source>
        <dbReference type="ARBA" id="ARBA00023002"/>
    </source>
</evidence>
<dbReference type="Pfam" id="PF00106">
    <property type="entry name" value="adh_short"/>
    <property type="match status" value="1"/>
</dbReference>
<sequence length="289" mass="32015">MPFPYKTVLVLGATSGIGLALTEKMLSQGVSKIIALGRRQDKLDDLQKKHGGSHVSTVKFDITNLQGIPEMINGHVALHPRLVLKSHPTLDCAFLNSGIQRPLDFTQPESIDLDLISTELTTNYLSHVHLSKALLPHLQRRARGGENAALIFTTSGLALVPIVRCGNYCASKAALHQLILVLREQLRHQGGGAGTEEEKARHGKGVKVIEIYPPAVQTELHDEKHQPDIKDGRNFGMPLDEFTEEAWRGLERGDEDIPVGTVWTGFGYERVEISRKKLFKEMIEKLEGN</sequence>
<evidence type="ECO:0000256" key="2">
    <source>
        <dbReference type="ARBA" id="ARBA00022857"/>
    </source>
</evidence>
<dbReference type="PRINTS" id="PR00081">
    <property type="entry name" value="GDHRDH"/>
</dbReference>
<accession>A0A8A3PD20</accession>
<proteinExistence type="inferred from homology"/>
<dbReference type="GO" id="GO:0016491">
    <property type="term" value="F:oxidoreductase activity"/>
    <property type="evidence" value="ECO:0007669"/>
    <property type="project" value="UniProtKB-KW"/>
</dbReference>
<keyword evidence="5" id="KW-1185">Reference proteome</keyword>
<dbReference type="SUPFAM" id="SSF51735">
    <property type="entry name" value="NAD(P)-binding Rossmann-fold domains"/>
    <property type="match status" value="1"/>
</dbReference>
<dbReference type="EMBL" id="CP063407">
    <property type="protein sequence ID" value="QSZ32973.1"/>
    <property type="molecule type" value="Genomic_DNA"/>
</dbReference>
<evidence type="ECO:0000313" key="5">
    <source>
        <dbReference type="Proteomes" id="UP000672032"/>
    </source>
</evidence>
<evidence type="ECO:0008006" key="6">
    <source>
        <dbReference type="Google" id="ProtNLM"/>
    </source>
</evidence>
<organism evidence="4 5">
    <name type="scientific">Monilinia vaccinii-corymbosi</name>
    <dbReference type="NCBI Taxonomy" id="61207"/>
    <lineage>
        <taxon>Eukaryota</taxon>
        <taxon>Fungi</taxon>
        <taxon>Dikarya</taxon>
        <taxon>Ascomycota</taxon>
        <taxon>Pezizomycotina</taxon>
        <taxon>Leotiomycetes</taxon>
        <taxon>Helotiales</taxon>
        <taxon>Sclerotiniaceae</taxon>
        <taxon>Monilinia</taxon>
    </lineage>
</organism>
<dbReference type="PANTHER" id="PTHR43669:SF11">
    <property type="entry name" value="SHORT-CHAIN DEHYDROGENASE_OXIDOREDUCTASE"/>
    <property type="match status" value="1"/>
</dbReference>
<gene>
    <name evidence="4" type="ORF">DSL72_002557</name>
</gene>
<dbReference type="Gene3D" id="3.40.50.720">
    <property type="entry name" value="NAD(P)-binding Rossmann-like Domain"/>
    <property type="match status" value="1"/>
</dbReference>
<dbReference type="OrthoDB" id="37659at2759"/>
<dbReference type="AlphaFoldDB" id="A0A8A3PD20"/>
<keyword evidence="2" id="KW-0521">NADP</keyword>
<dbReference type="Proteomes" id="UP000672032">
    <property type="component" value="Chromosome 3"/>
</dbReference>
<protein>
    <recommendedName>
        <fullName evidence="6">NAD(P)-binding protein</fullName>
    </recommendedName>
</protein>
<name>A0A8A3PD20_9HELO</name>
<dbReference type="InterPro" id="IPR002347">
    <property type="entry name" value="SDR_fam"/>
</dbReference>
<evidence type="ECO:0000313" key="4">
    <source>
        <dbReference type="EMBL" id="QSZ32973.1"/>
    </source>
</evidence>
<dbReference type="PANTHER" id="PTHR43669">
    <property type="entry name" value="5-KETO-D-GLUCONATE 5-REDUCTASE"/>
    <property type="match status" value="1"/>
</dbReference>
<evidence type="ECO:0000256" key="1">
    <source>
        <dbReference type="ARBA" id="ARBA00006484"/>
    </source>
</evidence>
<keyword evidence="3" id="KW-0560">Oxidoreductase</keyword>
<dbReference type="InterPro" id="IPR036291">
    <property type="entry name" value="NAD(P)-bd_dom_sf"/>
</dbReference>
<comment type="similarity">
    <text evidence="1">Belongs to the short-chain dehydrogenases/reductases (SDR) family.</text>
</comment>
<reference evidence="4" key="1">
    <citation type="submission" date="2020-10" db="EMBL/GenBank/DDBJ databases">
        <title>Genome Sequence of Monilinia vaccinii-corymbosi Sheds Light on Mummy Berry Disease Infection of Blueberry and Mating Type.</title>
        <authorList>
            <person name="Yow A.G."/>
            <person name="Zhang Y."/>
            <person name="Bansal K."/>
            <person name="Eacker S.M."/>
            <person name="Sullivan S."/>
            <person name="Liachko I."/>
            <person name="Cubeta M.A."/>
            <person name="Rollins J.A."/>
            <person name="Ashrafi H."/>
        </authorList>
    </citation>
    <scope>NUCLEOTIDE SEQUENCE</scope>
    <source>
        <strain evidence="4">RL-1</strain>
    </source>
</reference>